<dbReference type="Pfam" id="PF15319">
    <property type="entry name" value="RHINO"/>
    <property type="match status" value="1"/>
</dbReference>
<dbReference type="AlphaFoldDB" id="A9JSN7"/>
<dbReference type="GO" id="GO:0005634">
    <property type="term" value="C:nucleus"/>
    <property type="evidence" value="ECO:0007669"/>
    <property type="project" value="InterPro"/>
</dbReference>
<evidence type="ECO:0000256" key="1">
    <source>
        <dbReference type="SAM" id="MobiDB-lite"/>
    </source>
</evidence>
<dbReference type="EMBL" id="BC155012">
    <property type="protein sequence ID" value="AAI55013.1"/>
    <property type="molecule type" value="mRNA"/>
</dbReference>
<name>A9JSN7_XENTR</name>
<accession>A9JSN7</accession>
<feature type="compositionally biased region" description="Basic and acidic residues" evidence="1">
    <location>
        <begin position="178"/>
        <end position="190"/>
    </location>
</feature>
<feature type="region of interest" description="Disordered" evidence="1">
    <location>
        <begin position="79"/>
        <end position="106"/>
    </location>
</feature>
<dbReference type="GO" id="GO:0000077">
    <property type="term" value="P:DNA damage checkpoint signaling"/>
    <property type="evidence" value="ECO:0007669"/>
    <property type="project" value="InterPro"/>
</dbReference>
<reference evidence="2" key="1">
    <citation type="submission" date="2007-11" db="EMBL/GenBank/DDBJ databases">
        <authorList>
            <consortium name="NIH - Xenopus Gene Collection (XGC) project"/>
        </authorList>
    </citation>
    <scope>NUCLEOTIDE SEQUENCE [LARGE SCALE MRNA]</scope>
    <source>
        <strain evidence="2">N6</strain>
        <tissue evidence="2">Lung</tissue>
    </source>
</reference>
<dbReference type="PANTHER" id="PTHR35541:SF1">
    <property type="entry name" value="RAD9, HUS1, RAD1-INTERACTING NUCLEAR ORPHAN PROTEIN 1"/>
    <property type="match status" value="1"/>
</dbReference>
<proteinExistence type="evidence at transcript level"/>
<protein>
    <submittedName>
        <fullName evidence="2">LOC733864 protein</fullName>
    </submittedName>
</protein>
<sequence>MPRKKQTSYNASKPRLVFLESPKQGLRHEYGLPPDKAAHPVCVPTKPLDHNASASWVTPQFDQTEELHFPARRRLRHMSSNTTLQNRSELRGSGTRPGACKFPSLSFTKGTVKAPRKRSVCARPKPTLPKRRERNVLLSPLPQEDSCSNVLTPPDVRTPETSLNCNTELPNGIPVGRSPDRGQDKPRDGFDSPVMTGPSHVLAEDTPEHEYGVKNTWRRREQLMTYLKARGRLKKAKLWYKCDSRLPDSFITD</sequence>
<feature type="region of interest" description="Disordered" evidence="1">
    <location>
        <begin position="144"/>
        <end position="207"/>
    </location>
</feature>
<dbReference type="GO" id="GO:0071479">
    <property type="term" value="P:cellular response to ionizing radiation"/>
    <property type="evidence" value="ECO:0007669"/>
    <property type="project" value="InterPro"/>
</dbReference>
<gene>
    <name evidence="2" type="primary">LOC733864</name>
</gene>
<dbReference type="InterPro" id="IPR029293">
    <property type="entry name" value="RHNO1"/>
</dbReference>
<dbReference type="PANTHER" id="PTHR35541">
    <property type="entry name" value="RAD9, HUS1, RAD1-INTERACTING NUCLEAR ORPHAN PROTEIN 1"/>
    <property type="match status" value="1"/>
</dbReference>
<evidence type="ECO:0000313" key="2">
    <source>
        <dbReference type="EMBL" id="AAI55013.1"/>
    </source>
</evidence>
<feature type="compositionally biased region" description="Polar residues" evidence="1">
    <location>
        <begin position="159"/>
        <end position="169"/>
    </location>
</feature>
<organism evidence="2">
    <name type="scientific">Xenopus tropicalis</name>
    <name type="common">Western clawed frog</name>
    <name type="synonym">Silurana tropicalis</name>
    <dbReference type="NCBI Taxonomy" id="8364"/>
    <lineage>
        <taxon>Eukaryota</taxon>
        <taxon>Metazoa</taxon>
        <taxon>Chordata</taxon>
        <taxon>Craniata</taxon>
        <taxon>Vertebrata</taxon>
        <taxon>Euteleostomi</taxon>
        <taxon>Amphibia</taxon>
        <taxon>Batrachia</taxon>
        <taxon>Anura</taxon>
        <taxon>Pipoidea</taxon>
        <taxon>Pipidae</taxon>
        <taxon>Xenopodinae</taxon>
        <taxon>Xenopus</taxon>
        <taxon>Silurana</taxon>
    </lineage>
</organism>